<feature type="transmembrane region" description="Helical" evidence="7">
    <location>
        <begin position="144"/>
        <end position="165"/>
    </location>
</feature>
<dbReference type="Proteomes" id="UP000755585">
    <property type="component" value="Unassembled WGS sequence"/>
</dbReference>
<dbReference type="InterPro" id="IPR020846">
    <property type="entry name" value="MFS_dom"/>
</dbReference>
<feature type="transmembrane region" description="Helical" evidence="7">
    <location>
        <begin position="490"/>
        <end position="511"/>
    </location>
</feature>
<dbReference type="PROSITE" id="PS50850">
    <property type="entry name" value="MFS"/>
    <property type="match status" value="1"/>
</dbReference>
<dbReference type="Gene3D" id="1.20.1720.10">
    <property type="entry name" value="Multidrug resistance protein D"/>
    <property type="match status" value="1"/>
</dbReference>
<dbReference type="CDD" id="cd17321">
    <property type="entry name" value="MFS_MMR_MDR_like"/>
    <property type="match status" value="1"/>
</dbReference>
<comment type="caution">
    <text evidence="9">The sequence shown here is derived from an EMBL/GenBank/DDBJ whole genome shotgun (WGS) entry which is preliminary data.</text>
</comment>
<protein>
    <submittedName>
        <fullName evidence="9">DHA2 family multidrug resistance protein-like MFS transporter</fullName>
    </submittedName>
</protein>
<evidence type="ECO:0000256" key="2">
    <source>
        <dbReference type="ARBA" id="ARBA00022448"/>
    </source>
</evidence>
<keyword evidence="2" id="KW-0813">Transport</keyword>
<feature type="transmembrane region" description="Helical" evidence="7">
    <location>
        <begin position="119"/>
        <end position="138"/>
    </location>
</feature>
<evidence type="ECO:0000259" key="8">
    <source>
        <dbReference type="PROSITE" id="PS50850"/>
    </source>
</evidence>
<name>A0ABS4UDB6_9ACTN</name>
<evidence type="ECO:0000313" key="9">
    <source>
        <dbReference type="EMBL" id="MBP2349634.1"/>
    </source>
</evidence>
<reference evidence="9 10" key="1">
    <citation type="submission" date="2021-03" db="EMBL/GenBank/DDBJ databases">
        <title>Sequencing the genomes of 1000 actinobacteria strains.</title>
        <authorList>
            <person name="Klenk H.-P."/>
        </authorList>
    </citation>
    <scope>NUCLEOTIDE SEQUENCE [LARGE SCALE GENOMIC DNA]</scope>
    <source>
        <strain evidence="9 10">DSM 18824</strain>
    </source>
</reference>
<dbReference type="EMBL" id="JAGINT010000001">
    <property type="protein sequence ID" value="MBP2349634.1"/>
    <property type="molecule type" value="Genomic_DNA"/>
</dbReference>
<feature type="transmembrane region" description="Helical" evidence="7">
    <location>
        <begin position="306"/>
        <end position="328"/>
    </location>
</feature>
<feature type="transmembrane region" description="Helical" evidence="7">
    <location>
        <begin position="90"/>
        <end position="107"/>
    </location>
</feature>
<proteinExistence type="predicted"/>
<evidence type="ECO:0000256" key="1">
    <source>
        <dbReference type="ARBA" id="ARBA00004651"/>
    </source>
</evidence>
<accession>A0ABS4UDB6</accession>
<feature type="transmembrane region" description="Helical" evidence="7">
    <location>
        <begin position="203"/>
        <end position="227"/>
    </location>
</feature>
<dbReference type="Gene3D" id="1.20.1250.20">
    <property type="entry name" value="MFS general substrate transporter like domains"/>
    <property type="match status" value="1"/>
</dbReference>
<dbReference type="PANTHER" id="PTHR42718">
    <property type="entry name" value="MAJOR FACILITATOR SUPERFAMILY MULTIDRUG TRANSPORTER MFSC"/>
    <property type="match status" value="1"/>
</dbReference>
<comment type="subcellular location">
    <subcellularLocation>
        <location evidence="1">Cell membrane</location>
        <topology evidence="1">Multi-pass membrane protein</topology>
    </subcellularLocation>
</comment>
<evidence type="ECO:0000256" key="5">
    <source>
        <dbReference type="ARBA" id="ARBA00022989"/>
    </source>
</evidence>
<dbReference type="PANTHER" id="PTHR42718:SF47">
    <property type="entry name" value="METHYL VIOLOGEN RESISTANCE PROTEIN SMVA"/>
    <property type="match status" value="1"/>
</dbReference>
<feature type="transmembrane region" description="Helical" evidence="7">
    <location>
        <begin position="395"/>
        <end position="419"/>
    </location>
</feature>
<keyword evidence="6 7" id="KW-0472">Membrane</keyword>
<feature type="transmembrane region" description="Helical" evidence="7">
    <location>
        <begin position="239"/>
        <end position="256"/>
    </location>
</feature>
<sequence>MVHGTWRIRASRGPDTPACGSVPGCADRNPAIRAAMTLDESAKQATARRPWIALGVLGLGALLVSLHAFVLLLAVPALTAALGASSSQQLWILDVYGFMVAGLMITMGNLGDRVGRRRLLLVAAAVFGFASVAAAYSVSPGMLIGARAVLGIAAAAIAPCTLSLISTLFPDERERTIALGVWAGCFTVGAVVGPIVGGVLLDHFWWGSAFLVGVPAMVVLLVVGPILLPEYRNEEAGRIDVPSVVLSLAAILPAIYGLKRLAAHGAGTDSVGALVAGVAFGWIFVRRQLRLTDPLVDVRLFVRRTFSVTLVSMLSYSMLSSGVMVFLAQYFQLVRGMTPLAAGLALIPGMIASTIAFQLAPRLAHHIRPGVLIPAGIALTATGCIAIALTTSPAVLVIAFAVECLGAAPVVTLGTSLIIGFVAREKAGSAGALAQTSNELGIALGVAVLGSVVTAVYRSRMGGRGGSSLGETVDAAAPAVLDEARSAFTAGFQVVAGISAVGLTIVCVLLARVLRGVPALATDDVDGLSSPGRQSAS</sequence>
<gene>
    <name evidence="9" type="ORF">JOF29_000717</name>
</gene>
<feature type="transmembrane region" description="Helical" evidence="7">
    <location>
        <begin position="51"/>
        <end position="78"/>
    </location>
</feature>
<keyword evidence="5 7" id="KW-1133">Transmembrane helix</keyword>
<dbReference type="InterPro" id="IPR036259">
    <property type="entry name" value="MFS_trans_sf"/>
</dbReference>
<keyword evidence="4 7" id="KW-0812">Transmembrane</keyword>
<dbReference type="Pfam" id="PF07690">
    <property type="entry name" value="MFS_1"/>
    <property type="match status" value="1"/>
</dbReference>
<organism evidence="9 10">
    <name type="scientific">Kribbella aluminosa</name>
    <dbReference type="NCBI Taxonomy" id="416017"/>
    <lineage>
        <taxon>Bacteria</taxon>
        <taxon>Bacillati</taxon>
        <taxon>Actinomycetota</taxon>
        <taxon>Actinomycetes</taxon>
        <taxon>Propionibacteriales</taxon>
        <taxon>Kribbellaceae</taxon>
        <taxon>Kribbella</taxon>
    </lineage>
</organism>
<dbReference type="InterPro" id="IPR011701">
    <property type="entry name" value="MFS"/>
</dbReference>
<feature type="transmembrane region" description="Helical" evidence="7">
    <location>
        <begin position="177"/>
        <end position="197"/>
    </location>
</feature>
<evidence type="ECO:0000313" key="10">
    <source>
        <dbReference type="Proteomes" id="UP000755585"/>
    </source>
</evidence>
<evidence type="ECO:0000256" key="4">
    <source>
        <dbReference type="ARBA" id="ARBA00022692"/>
    </source>
</evidence>
<evidence type="ECO:0000256" key="3">
    <source>
        <dbReference type="ARBA" id="ARBA00022475"/>
    </source>
</evidence>
<feature type="transmembrane region" description="Helical" evidence="7">
    <location>
        <begin position="371"/>
        <end position="389"/>
    </location>
</feature>
<evidence type="ECO:0000256" key="7">
    <source>
        <dbReference type="SAM" id="Phobius"/>
    </source>
</evidence>
<keyword evidence="10" id="KW-1185">Reference proteome</keyword>
<evidence type="ECO:0000256" key="6">
    <source>
        <dbReference type="ARBA" id="ARBA00023136"/>
    </source>
</evidence>
<feature type="transmembrane region" description="Helical" evidence="7">
    <location>
        <begin position="262"/>
        <end position="285"/>
    </location>
</feature>
<dbReference type="SUPFAM" id="SSF103473">
    <property type="entry name" value="MFS general substrate transporter"/>
    <property type="match status" value="1"/>
</dbReference>
<feature type="domain" description="Major facilitator superfamily (MFS) profile" evidence="8">
    <location>
        <begin position="53"/>
        <end position="514"/>
    </location>
</feature>
<feature type="transmembrane region" description="Helical" evidence="7">
    <location>
        <begin position="340"/>
        <end position="359"/>
    </location>
</feature>
<keyword evidence="3" id="KW-1003">Cell membrane</keyword>
<feature type="transmembrane region" description="Helical" evidence="7">
    <location>
        <begin position="440"/>
        <end position="457"/>
    </location>
</feature>